<evidence type="ECO:0000256" key="6">
    <source>
        <dbReference type="ARBA" id="ARBA00022801"/>
    </source>
</evidence>
<keyword evidence="9 10" id="KW-0464">Manganese</keyword>
<dbReference type="UniPathway" id="UPA00359">
    <property type="reaction ID" value="UER00480"/>
</dbReference>
<keyword evidence="3 10" id="KW-0997">Cell inner membrane</keyword>
<feature type="binding site" evidence="10">
    <location>
        <position position="126"/>
    </location>
    <ligand>
        <name>substrate</name>
    </ligand>
</feature>
<evidence type="ECO:0000256" key="3">
    <source>
        <dbReference type="ARBA" id="ARBA00022519"/>
    </source>
</evidence>
<keyword evidence="4 10" id="KW-0441">Lipid A biosynthesis</keyword>
<dbReference type="EC" id="3.6.1.54" evidence="10"/>
<dbReference type="EMBL" id="FYEX01000002">
    <property type="protein sequence ID" value="SNC72024.1"/>
    <property type="molecule type" value="Genomic_DNA"/>
</dbReference>
<keyword evidence="13" id="KW-1185">Reference proteome</keyword>
<evidence type="ECO:0000256" key="5">
    <source>
        <dbReference type="ARBA" id="ARBA00022723"/>
    </source>
</evidence>
<feature type="binding site" evidence="10">
    <location>
        <position position="43"/>
    </location>
    <ligand>
        <name>Mn(2+)</name>
        <dbReference type="ChEBI" id="CHEBI:29035"/>
        <label>2</label>
    </ligand>
</feature>
<keyword evidence="2 10" id="KW-0444">Lipid biosynthesis</keyword>
<proteinExistence type="inferred from homology"/>
<dbReference type="AlphaFoldDB" id="A0A212U1M7"/>
<dbReference type="InterPro" id="IPR010138">
    <property type="entry name" value="UDP-diacylglucosamine_Hdrlase"/>
</dbReference>
<feature type="binding site" evidence="10">
    <location>
        <position position="118"/>
    </location>
    <ligand>
        <name>Mn(2+)</name>
        <dbReference type="ChEBI" id="CHEBI:29035"/>
        <label>2</label>
    </ligand>
</feature>
<dbReference type="GO" id="GO:0008758">
    <property type="term" value="F:UDP-2,3-diacylglucosamine hydrolase activity"/>
    <property type="evidence" value="ECO:0007669"/>
    <property type="project" value="UniProtKB-UniRule"/>
</dbReference>
<gene>
    <name evidence="10" type="primary">lpxH</name>
    <name evidence="12" type="ORF">SAMN06295916_1459</name>
</gene>
<dbReference type="Gene3D" id="3.60.21.10">
    <property type="match status" value="1"/>
</dbReference>
<evidence type="ECO:0000256" key="4">
    <source>
        <dbReference type="ARBA" id="ARBA00022556"/>
    </source>
</evidence>
<comment type="subcellular location">
    <subcellularLocation>
        <location evidence="10">Cell inner membrane</location>
        <topology evidence="10">Peripheral membrane protein</topology>
        <orientation evidence="10">Cytoplasmic side</orientation>
    </subcellularLocation>
</comment>
<evidence type="ECO:0000259" key="11">
    <source>
        <dbReference type="Pfam" id="PF00149"/>
    </source>
</evidence>
<dbReference type="InterPro" id="IPR004843">
    <property type="entry name" value="Calcineurin-like_PHP"/>
</dbReference>
<comment type="catalytic activity">
    <reaction evidence="10">
        <text>UDP-2-N,3-O-bis[(3R)-3-hydroxytetradecanoyl]-alpha-D-glucosamine + H2O = 2-N,3-O-bis[(3R)-3-hydroxytetradecanoyl]-alpha-D-glucosaminyl 1-phosphate + UMP + 2 H(+)</text>
        <dbReference type="Rhea" id="RHEA:25213"/>
        <dbReference type="ChEBI" id="CHEBI:15377"/>
        <dbReference type="ChEBI" id="CHEBI:15378"/>
        <dbReference type="ChEBI" id="CHEBI:57865"/>
        <dbReference type="ChEBI" id="CHEBI:57957"/>
        <dbReference type="ChEBI" id="CHEBI:78847"/>
        <dbReference type="EC" id="3.6.1.54"/>
    </reaction>
</comment>
<evidence type="ECO:0000256" key="10">
    <source>
        <dbReference type="HAMAP-Rule" id="MF_00575"/>
    </source>
</evidence>
<protein>
    <recommendedName>
        <fullName evidence="10">UDP-2,3-diacylglucosamine hydrolase</fullName>
        <ecNumber evidence="10">3.6.1.54</ecNumber>
    </recommendedName>
    <alternativeName>
        <fullName evidence="10">UDP-2,3-diacylglucosamine diphosphatase</fullName>
    </alternativeName>
</protein>
<evidence type="ECO:0000256" key="7">
    <source>
        <dbReference type="ARBA" id="ARBA00023098"/>
    </source>
</evidence>
<dbReference type="InterPro" id="IPR043461">
    <property type="entry name" value="LpxH-like"/>
</dbReference>
<keyword evidence="7 10" id="KW-0443">Lipid metabolism</keyword>
<feature type="binding site" evidence="10">
    <location>
        <position position="206"/>
    </location>
    <ligand>
        <name>Mn(2+)</name>
        <dbReference type="ChEBI" id="CHEBI:29035"/>
        <label>2</label>
    </ligand>
</feature>
<dbReference type="Proteomes" id="UP000197215">
    <property type="component" value="Unassembled WGS sequence"/>
</dbReference>
<keyword evidence="6 10" id="KW-0378">Hydrolase</keyword>
<dbReference type="RefSeq" id="WP_088813398.1">
    <property type="nucleotide sequence ID" value="NZ_FYEX01000002.1"/>
</dbReference>
<feature type="binding site" evidence="10">
    <location>
        <position position="173"/>
    </location>
    <ligand>
        <name>substrate</name>
    </ligand>
</feature>
<dbReference type="HAMAP" id="MF_00575">
    <property type="entry name" value="LpxH"/>
    <property type="match status" value="1"/>
</dbReference>
<dbReference type="Pfam" id="PF00149">
    <property type="entry name" value="Metallophos"/>
    <property type="match status" value="1"/>
</dbReference>
<evidence type="ECO:0000256" key="2">
    <source>
        <dbReference type="ARBA" id="ARBA00022516"/>
    </source>
</evidence>
<feature type="binding site" evidence="10">
    <location>
        <position position="10"/>
    </location>
    <ligand>
        <name>Mn(2+)</name>
        <dbReference type="ChEBI" id="CHEBI:29035"/>
        <label>1</label>
    </ligand>
</feature>
<feature type="binding site" evidence="10">
    <location>
        <position position="208"/>
    </location>
    <ligand>
        <name>Mn(2+)</name>
        <dbReference type="ChEBI" id="CHEBI:29035"/>
        <label>1</label>
    </ligand>
</feature>
<evidence type="ECO:0000256" key="9">
    <source>
        <dbReference type="ARBA" id="ARBA00023211"/>
    </source>
</evidence>
<dbReference type="PANTHER" id="PTHR34990:SF1">
    <property type="entry name" value="UDP-2,3-DIACYLGLUCOSAMINE HYDROLASE"/>
    <property type="match status" value="1"/>
</dbReference>
<accession>A0A212U1M7</accession>
<evidence type="ECO:0000313" key="12">
    <source>
        <dbReference type="EMBL" id="SNC72024.1"/>
    </source>
</evidence>
<feature type="binding site" evidence="10">
    <location>
        <position position="83"/>
    </location>
    <ligand>
        <name>Mn(2+)</name>
        <dbReference type="ChEBI" id="CHEBI:29035"/>
        <label>2</label>
    </ligand>
</feature>
<comment type="caution">
    <text evidence="10">Lacks conserved residue(s) required for the propagation of feature annotation.</text>
</comment>
<dbReference type="GO" id="GO:0005737">
    <property type="term" value="C:cytoplasm"/>
    <property type="evidence" value="ECO:0007669"/>
    <property type="project" value="InterPro"/>
</dbReference>
<dbReference type="GO" id="GO:0019897">
    <property type="term" value="C:extrinsic component of plasma membrane"/>
    <property type="evidence" value="ECO:0007669"/>
    <property type="project" value="UniProtKB-UniRule"/>
</dbReference>
<keyword evidence="1 10" id="KW-1003">Cell membrane</keyword>
<feature type="domain" description="Calcineurin-like phosphoesterase" evidence="11">
    <location>
        <begin position="6"/>
        <end position="210"/>
    </location>
</feature>
<dbReference type="SUPFAM" id="SSF56300">
    <property type="entry name" value="Metallo-dependent phosphatases"/>
    <property type="match status" value="1"/>
</dbReference>
<evidence type="ECO:0000256" key="1">
    <source>
        <dbReference type="ARBA" id="ARBA00022475"/>
    </source>
</evidence>
<feature type="binding site" evidence="10">
    <location>
        <position position="43"/>
    </location>
    <ligand>
        <name>Mn(2+)</name>
        <dbReference type="ChEBI" id="CHEBI:29035"/>
        <label>1</label>
    </ligand>
</feature>
<comment type="cofactor">
    <cofactor evidence="10">
        <name>Mn(2+)</name>
        <dbReference type="ChEBI" id="CHEBI:29035"/>
    </cofactor>
    <text evidence="10">Binds 2 Mn(2+) ions per subunit in a binuclear metal center.</text>
</comment>
<feature type="binding site" evidence="10">
    <location>
        <position position="206"/>
    </location>
    <ligand>
        <name>substrate</name>
    </ligand>
</feature>
<dbReference type="NCBIfam" id="NF003743">
    <property type="entry name" value="PRK05340.1"/>
    <property type="match status" value="1"/>
</dbReference>
<keyword evidence="8 10" id="KW-0472">Membrane</keyword>
<comment type="pathway">
    <text evidence="10">Glycolipid biosynthesis; lipid IV(A) biosynthesis; lipid IV(A) from (3R)-3-hydroxytetradecanoyl-[acyl-carrier-protein] and UDP-N-acetyl-alpha-D-glucosamine: step 4/6.</text>
</comment>
<dbReference type="NCBIfam" id="TIGR01854">
    <property type="entry name" value="lipid_A_lpxH"/>
    <property type="match status" value="1"/>
</dbReference>
<feature type="binding site" evidence="10">
    <location>
        <position position="164"/>
    </location>
    <ligand>
        <name>substrate</name>
    </ligand>
</feature>
<dbReference type="OrthoDB" id="9783283at2"/>
<dbReference type="InterPro" id="IPR029052">
    <property type="entry name" value="Metallo-depent_PP-like"/>
</dbReference>
<reference evidence="12 13" key="1">
    <citation type="submission" date="2017-06" db="EMBL/GenBank/DDBJ databases">
        <authorList>
            <person name="Kim H.J."/>
            <person name="Triplett B.A."/>
        </authorList>
    </citation>
    <scope>NUCLEOTIDE SEQUENCE [LARGE SCALE GENOMIC DNA]</scope>
    <source>
        <strain evidence="12 13">MWH-VicM1</strain>
    </source>
</reference>
<comment type="similarity">
    <text evidence="10">Belongs to the LpxH family.</text>
</comment>
<comment type="function">
    <text evidence="10">Hydrolyzes the pyrophosphate bond of UDP-2,3-diacylglucosamine to yield 2,3-diacylglucosamine 1-phosphate (lipid X) and UMP by catalyzing the attack of water at the alpha-P atom. Involved in the biosynthesis of lipid A, a phosphorylated glycolipid that anchors the lipopolysaccharide to the outer membrane of the cell.</text>
</comment>
<keyword evidence="5 10" id="KW-0479">Metal-binding</keyword>
<feature type="binding site" evidence="10">
    <location>
        <position position="12"/>
    </location>
    <ligand>
        <name>Mn(2+)</name>
        <dbReference type="ChEBI" id="CHEBI:29035"/>
        <label>1</label>
    </ligand>
</feature>
<dbReference type="PANTHER" id="PTHR34990">
    <property type="entry name" value="UDP-2,3-DIACYLGLUCOSAMINE HYDROLASE-RELATED"/>
    <property type="match status" value="1"/>
</dbReference>
<evidence type="ECO:0000256" key="8">
    <source>
        <dbReference type="ARBA" id="ARBA00023136"/>
    </source>
</evidence>
<dbReference type="GO" id="GO:0030145">
    <property type="term" value="F:manganese ion binding"/>
    <property type="evidence" value="ECO:0007669"/>
    <property type="project" value="UniProtKB-UniRule"/>
</dbReference>
<sequence>MHASAVLISDLHLTPSMPRTAERFFEFLEKEARSHEALIILGDLFEYWVGDDAKARSPFHLEVAQKIKALSQHGTKVYFMHGNRDFLLGEKYAQKAQMTILRDPQVITIANQTWLLTHGDALCTADSSYQLFRKIVRSNWVQKLFLMLPTGLRVTIASGLRSNSTAKYQRAQRFTPEVVHVKGDVTITATADLVAMTGCQRLIHGHTHRPGYHQESLGNESWQRWVLSDWDFDHPETVLPKGNALSITAEGIRSLDLVRS</sequence>
<organism evidence="12 13">
    <name type="scientific">Polynucleobacter victoriensis</name>
    <dbReference type="NCBI Taxonomy" id="2049319"/>
    <lineage>
        <taxon>Bacteria</taxon>
        <taxon>Pseudomonadati</taxon>
        <taxon>Pseudomonadota</taxon>
        <taxon>Betaproteobacteria</taxon>
        <taxon>Burkholderiales</taxon>
        <taxon>Burkholderiaceae</taxon>
        <taxon>Polynucleobacter</taxon>
    </lineage>
</organism>
<dbReference type="GO" id="GO:0009245">
    <property type="term" value="P:lipid A biosynthetic process"/>
    <property type="evidence" value="ECO:0007669"/>
    <property type="project" value="UniProtKB-UniRule"/>
</dbReference>
<feature type="binding site" evidence="10">
    <location>
        <begin position="83"/>
        <end position="84"/>
    </location>
    <ligand>
        <name>substrate</name>
    </ligand>
</feature>
<dbReference type="CDD" id="cd07398">
    <property type="entry name" value="MPP_YbbF-LpxH"/>
    <property type="match status" value="1"/>
</dbReference>
<name>A0A212U1M7_9BURK</name>
<evidence type="ECO:0000313" key="13">
    <source>
        <dbReference type="Proteomes" id="UP000197215"/>
    </source>
</evidence>